<evidence type="ECO:0000313" key="1">
    <source>
        <dbReference type="EMBL" id="GAA0439114.1"/>
    </source>
</evidence>
<sequence length="289" mass="31029">MYAPGDEPTRARMTAALADAAHRLDVTVSGPPSWGWMGRTVGSRAGTACWLRVASSMKGRTLELVPGEGAAGAQERVPEDVPRPRLHDILTWTTGPYTYIAELSDHAMVPVVSPGRCDLTEDPGLPEQWWDDLFRALGALAMTGAGVRATVTDVWVRRAFPHFLGIPAPDSVSRVTGHGDLQWANLTQAPLTLLDWERWGRVPVGFDAGLLHVCSLAVPTVAEQVLDVFGDILGTEAGRVGELCAIAEMRQAVARGSYRDLAKPLHARAEALTGVRPPDTPSPELPPLA</sequence>
<proteinExistence type="predicted"/>
<dbReference type="Proteomes" id="UP001500879">
    <property type="component" value="Unassembled WGS sequence"/>
</dbReference>
<protein>
    <recommendedName>
        <fullName evidence="3">Aminoglycoside phosphotransferase domain-containing protein</fullName>
    </recommendedName>
</protein>
<gene>
    <name evidence="1" type="ORF">GCM10010357_70640</name>
</gene>
<comment type="caution">
    <text evidence="1">The sequence shown here is derived from an EMBL/GenBank/DDBJ whole genome shotgun (WGS) entry which is preliminary data.</text>
</comment>
<organism evidence="1 2">
    <name type="scientific">Streptomyces luteireticuli</name>
    <dbReference type="NCBI Taxonomy" id="173858"/>
    <lineage>
        <taxon>Bacteria</taxon>
        <taxon>Bacillati</taxon>
        <taxon>Actinomycetota</taxon>
        <taxon>Actinomycetes</taxon>
        <taxon>Kitasatosporales</taxon>
        <taxon>Streptomycetaceae</taxon>
        <taxon>Streptomyces</taxon>
    </lineage>
</organism>
<reference evidence="2" key="1">
    <citation type="journal article" date="2019" name="Int. J. Syst. Evol. Microbiol.">
        <title>The Global Catalogue of Microorganisms (GCM) 10K type strain sequencing project: providing services to taxonomists for standard genome sequencing and annotation.</title>
        <authorList>
            <consortium name="The Broad Institute Genomics Platform"/>
            <consortium name="The Broad Institute Genome Sequencing Center for Infectious Disease"/>
            <person name="Wu L."/>
            <person name="Ma J."/>
        </authorList>
    </citation>
    <scope>NUCLEOTIDE SEQUENCE [LARGE SCALE GENOMIC DNA]</scope>
    <source>
        <strain evidence="2">JCM 4788</strain>
    </source>
</reference>
<dbReference type="EMBL" id="BAAABX010000093">
    <property type="protein sequence ID" value="GAA0439114.1"/>
    <property type="molecule type" value="Genomic_DNA"/>
</dbReference>
<name>A0ABP3J387_9ACTN</name>
<evidence type="ECO:0008006" key="3">
    <source>
        <dbReference type="Google" id="ProtNLM"/>
    </source>
</evidence>
<keyword evidence="2" id="KW-1185">Reference proteome</keyword>
<accession>A0ABP3J387</accession>
<evidence type="ECO:0000313" key="2">
    <source>
        <dbReference type="Proteomes" id="UP001500879"/>
    </source>
</evidence>